<dbReference type="PANTHER" id="PTHR30329">
    <property type="entry name" value="STATOR ELEMENT OF FLAGELLAR MOTOR COMPLEX"/>
    <property type="match status" value="1"/>
</dbReference>
<protein>
    <submittedName>
        <fullName evidence="7">OmpA family protein</fullName>
    </submittedName>
</protein>
<comment type="subcellular location">
    <subcellularLocation>
        <location evidence="1">Cell outer membrane</location>
    </subcellularLocation>
</comment>
<proteinExistence type="predicted"/>
<evidence type="ECO:0000256" key="5">
    <source>
        <dbReference type="SAM" id="SignalP"/>
    </source>
</evidence>
<dbReference type="OrthoDB" id="5296103at2"/>
<evidence type="ECO:0000313" key="8">
    <source>
        <dbReference type="Proteomes" id="UP000248886"/>
    </source>
</evidence>
<dbReference type="InterPro" id="IPR050330">
    <property type="entry name" value="Bact_OuterMem_StrucFunc"/>
</dbReference>
<dbReference type="PANTHER" id="PTHR30329:SF21">
    <property type="entry name" value="LIPOPROTEIN YIAD-RELATED"/>
    <property type="match status" value="1"/>
</dbReference>
<keyword evidence="5" id="KW-0732">Signal</keyword>
<dbReference type="CDD" id="cd07185">
    <property type="entry name" value="OmpA_C-like"/>
    <property type="match status" value="1"/>
</dbReference>
<dbReference type="Gene3D" id="3.30.1330.60">
    <property type="entry name" value="OmpA-like domain"/>
    <property type="match status" value="1"/>
</dbReference>
<dbReference type="Pfam" id="PF00691">
    <property type="entry name" value="OmpA"/>
    <property type="match status" value="1"/>
</dbReference>
<reference evidence="7 8" key="1">
    <citation type="submission" date="2018-06" db="EMBL/GenBank/DDBJ databases">
        <title>Draft sequence of Acidithiobacillus ferrooxidans CCM 4253.</title>
        <authorList>
            <person name="Moya-Beltran A."/>
            <person name="Castro M."/>
            <person name="Covarrubias P.C."/>
            <person name="Issotta F."/>
            <person name="Janiczek O."/>
            <person name="Mandl M."/>
            <person name="Kucera J."/>
            <person name="Quatrini R."/>
        </authorList>
    </citation>
    <scope>NUCLEOTIDE SEQUENCE [LARGE SCALE GENOMIC DNA]</scope>
    <source>
        <strain evidence="7 8">CCM 4253</strain>
    </source>
</reference>
<evidence type="ECO:0000256" key="2">
    <source>
        <dbReference type="ARBA" id="ARBA00023136"/>
    </source>
</evidence>
<organism evidence="7 8">
    <name type="scientific">Acidithiobacillus ferrooxidans</name>
    <name type="common">Thiobacillus ferrooxidans</name>
    <dbReference type="NCBI Taxonomy" id="920"/>
    <lineage>
        <taxon>Bacteria</taxon>
        <taxon>Pseudomonadati</taxon>
        <taxon>Pseudomonadota</taxon>
        <taxon>Acidithiobacillia</taxon>
        <taxon>Acidithiobacillales</taxon>
        <taxon>Acidithiobacillaceae</taxon>
        <taxon>Acidithiobacillus</taxon>
    </lineage>
</organism>
<dbReference type="OMA" id="CSHKMDN"/>
<evidence type="ECO:0000313" key="7">
    <source>
        <dbReference type="EMBL" id="PZD80713.1"/>
    </source>
</evidence>
<dbReference type="SUPFAM" id="SSF103088">
    <property type="entry name" value="OmpA-like"/>
    <property type="match status" value="1"/>
</dbReference>
<dbReference type="InterPro" id="IPR036737">
    <property type="entry name" value="OmpA-like_sf"/>
</dbReference>
<feature type="signal peptide" evidence="5">
    <location>
        <begin position="1"/>
        <end position="19"/>
    </location>
</feature>
<dbReference type="InterPro" id="IPR006664">
    <property type="entry name" value="OMP_bac"/>
</dbReference>
<dbReference type="PROSITE" id="PS51123">
    <property type="entry name" value="OMPA_2"/>
    <property type="match status" value="1"/>
</dbReference>
<dbReference type="GO" id="GO:0009279">
    <property type="term" value="C:cell outer membrane"/>
    <property type="evidence" value="ECO:0007669"/>
    <property type="project" value="UniProtKB-SubCell"/>
</dbReference>
<evidence type="ECO:0000256" key="4">
    <source>
        <dbReference type="PROSITE-ProRule" id="PRU00473"/>
    </source>
</evidence>
<evidence type="ECO:0000256" key="3">
    <source>
        <dbReference type="ARBA" id="ARBA00023237"/>
    </source>
</evidence>
<dbReference type="InterPro" id="IPR006665">
    <property type="entry name" value="OmpA-like"/>
</dbReference>
<dbReference type="PROSITE" id="PS51257">
    <property type="entry name" value="PROKAR_LIPOPROTEIN"/>
    <property type="match status" value="1"/>
</dbReference>
<feature type="domain" description="OmpA-like" evidence="6">
    <location>
        <begin position="61"/>
        <end position="178"/>
    </location>
</feature>
<evidence type="ECO:0000256" key="1">
    <source>
        <dbReference type="ARBA" id="ARBA00004442"/>
    </source>
</evidence>
<feature type="chain" id="PRO_5016070340" evidence="5">
    <location>
        <begin position="20"/>
        <end position="183"/>
    </location>
</feature>
<evidence type="ECO:0000259" key="6">
    <source>
        <dbReference type="PROSITE" id="PS51123"/>
    </source>
</evidence>
<dbReference type="EMBL" id="QKQP01000005">
    <property type="protein sequence ID" value="PZD80713.1"/>
    <property type="molecule type" value="Genomic_DNA"/>
</dbReference>
<comment type="caution">
    <text evidence="7">The sequence shown here is derived from an EMBL/GenBank/DDBJ whole genome shotgun (WGS) entry which is preliminary data.</text>
</comment>
<dbReference type="RefSeq" id="WP_012607498.1">
    <property type="nucleotide sequence ID" value="NZ_CP082238.1"/>
</dbReference>
<accession>A0A2W1K2E3</accession>
<gene>
    <name evidence="7" type="ORF">DN052_09755</name>
</gene>
<sequence>MKKSAYQLLLLAGASFGLAACAPVHYHYCDLNCWHKPKPVPVKPVAPPPPAKIIAPVEHFVLQSKPVTIRGVNFTTNSSKLMTADIAVLDSAARFALKHPTAILLVKGYCSKTGSYKYNLGLSQERAASVAHYLMGRGVPNYRIITRGYSWEDPVASNATREGRFLNQRVVIDTSIKVRKSVP</sequence>
<dbReference type="AlphaFoldDB" id="A0A2W1K2E3"/>
<keyword evidence="3" id="KW-0998">Cell outer membrane</keyword>
<name>A0A2W1K2E3_ACIFR</name>
<dbReference type="PRINTS" id="PR01021">
    <property type="entry name" value="OMPADOMAIN"/>
</dbReference>
<keyword evidence="2 4" id="KW-0472">Membrane</keyword>
<dbReference type="Proteomes" id="UP000248886">
    <property type="component" value="Unassembled WGS sequence"/>
</dbReference>